<organism evidence="1 2">
    <name type="scientific">Salinimonas profundi</name>
    <dbReference type="NCBI Taxonomy" id="2729140"/>
    <lineage>
        <taxon>Bacteria</taxon>
        <taxon>Pseudomonadati</taxon>
        <taxon>Pseudomonadota</taxon>
        <taxon>Gammaproteobacteria</taxon>
        <taxon>Alteromonadales</taxon>
        <taxon>Alteromonadaceae</taxon>
        <taxon>Alteromonas/Salinimonas group</taxon>
        <taxon>Salinimonas</taxon>
    </lineage>
</organism>
<evidence type="ECO:0000313" key="1">
    <source>
        <dbReference type="EMBL" id="MBD3586736.1"/>
    </source>
</evidence>
<keyword evidence="2" id="KW-1185">Reference proteome</keyword>
<protein>
    <recommendedName>
        <fullName evidence="3">Tyr recombinase domain-containing protein</fullName>
    </recommendedName>
</protein>
<name>A0ABR8LP88_9ALTE</name>
<dbReference type="Proteomes" id="UP000624419">
    <property type="component" value="Unassembled WGS sequence"/>
</dbReference>
<sequence>MSGKRLNTFLLIQHSHIVDDLDIDIRYHRLTGRVVVKVNQQKVLSRLTWLSPFINHTFHINSIRYRLRIISLITWSATLFRDAECCINELLPARRKRVLVRWTSGSILFLTRLLAKVL</sequence>
<dbReference type="EMBL" id="JABBXD010000008">
    <property type="protein sequence ID" value="MBD3586736.1"/>
    <property type="molecule type" value="Genomic_DNA"/>
</dbReference>
<comment type="caution">
    <text evidence="1">The sequence shown here is derived from an EMBL/GenBank/DDBJ whole genome shotgun (WGS) entry which is preliminary data.</text>
</comment>
<proteinExistence type="predicted"/>
<accession>A0ABR8LP88</accession>
<evidence type="ECO:0008006" key="3">
    <source>
        <dbReference type="Google" id="ProtNLM"/>
    </source>
</evidence>
<dbReference type="RefSeq" id="WP_191025941.1">
    <property type="nucleotide sequence ID" value="NZ_JABBXD010000008.1"/>
</dbReference>
<reference evidence="1 2" key="1">
    <citation type="submission" date="2020-04" db="EMBL/GenBank/DDBJ databases">
        <title>Salinimonas sp. HHU 13199.</title>
        <authorList>
            <person name="Cui X."/>
            <person name="Zhang D."/>
        </authorList>
    </citation>
    <scope>NUCLEOTIDE SEQUENCE [LARGE SCALE GENOMIC DNA]</scope>
    <source>
        <strain evidence="1 2">HHU 13199</strain>
    </source>
</reference>
<gene>
    <name evidence="1" type="ORF">HHX48_13390</name>
</gene>
<evidence type="ECO:0000313" key="2">
    <source>
        <dbReference type="Proteomes" id="UP000624419"/>
    </source>
</evidence>